<evidence type="ECO:0000313" key="9">
    <source>
        <dbReference type="Proteomes" id="UP000031535"/>
    </source>
</evidence>
<evidence type="ECO:0000256" key="3">
    <source>
        <dbReference type="ARBA" id="ARBA00022692"/>
    </source>
</evidence>
<evidence type="ECO:0000256" key="5">
    <source>
        <dbReference type="ARBA" id="ARBA00023136"/>
    </source>
</evidence>
<feature type="transmembrane region" description="Helical" evidence="6">
    <location>
        <begin position="47"/>
        <end position="71"/>
    </location>
</feature>
<dbReference type="CDD" id="cd17324">
    <property type="entry name" value="MFS_NepI_like"/>
    <property type="match status" value="1"/>
</dbReference>
<accession>A0A0C2EDK3</accession>
<feature type="transmembrane region" description="Helical" evidence="6">
    <location>
        <begin position="304"/>
        <end position="323"/>
    </location>
</feature>
<feature type="transmembrane region" description="Helical" evidence="6">
    <location>
        <begin position="12"/>
        <end position="35"/>
    </location>
</feature>
<evidence type="ECO:0000256" key="2">
    <source>
        <dbReference type="ARBA" id="ARBA00022475"/>
    </source>
</evidence>
<evidence type="ECO:0000256" key="6">
    <source>
        <dbReference type="SAM" id="Phobius"/>
    </source>
</evidence>
<sequence>MDSNQFIKGKRPLYWLALGTFAVGTESFMIAGLLPGMAEDLDVSVGVAGQLVTVFALAYALGSPILAALTGHLNRRKLLIGDMALFAVANLLAFAASGYWSLMAARVVLALAAAVYVPGANALASVVVSPEQRGRAIAIVNGGLSLAIALGVPAGTVLGAAMGWRATFASVAILSALAVAGLLMGLPREIGAGLATASLRQRVATAAQPAVLRTLLITTLWAMASYTTYTYLAPLLEATTPINGPAIGFVLFGWGVAAAIGLAISGPAVDRKGPRAVILPALATSTTAFIVLSLAPHFAGQQLAVVPIVLAIAAWGVAHWAFYPAQQTTLVGLAGVASAPVALSLNASFMYLGFSLGAGLGSLTLRYSALTHLGFVSALCAAAALSLAYASGRRPAPQLCPSN</sequence>
<dbReference type="PRINTS" id="PR01035">
    <property type="entry name" value="TCRTETA"/>
</dbReference>
<evidence type="ECO:0000256" key="1">
    <source>
        <dbReference type="ARBA" id="ARBA00004651"/>
    </source>
</evidence>
<feature type="transmembrane region" description="Helical" evidence="6">
    <location>
        <begin position="83"/>
        <end position="102"/>
    </location>
</feature>
<reference evidence="8 9" key="1">
    <citation type="submission" date="2015-01" db="EMBL/GenBank/DDBJ databases">
        <title>Complete genome of Pseudomonas batumici UCM B-321 producer of the batumin antibiotic with strong antistaphilococcal and potential anticancer activity.</title>
        <authorList>
            <person name="Klochko V.V."/>
            <person name="Zelena L.B."/>
            <person name="Elena K.A."/>
            <person name="Reva O.N."/>
        </authorList>
    </citation>
    <scope>NUCLEOTIDE SEQUENCE [LARGE SCALE GENOMIC DNA]</scope>
    <source>
        <strain evidence="8 9">UCM B-321</strain>
    </source>
</reference>
<gene>
    <name evidence="8" type="ORF">UCMB321_2216</name>
</gene>
<name>A0A0C2EDK3_9PSED</name>
<evidence type="ECO:0000259" key="7">
    <source>
        <dbReference type="PROSITE" id="PS50850"/>
    </source>
</evidence>
<organism evidence="8 9">
    <name type="scientific">Pseudomonas batumici</name>
    <dbReference type="NCBI Taxonomy" id="226910"/>
    <lineage>
        <taxon>Bacteria</taxon>
        <taxon>Pseudomonadati</taxon>
        <taxon>Pseudomonadota</taxon>
        <taxon>Gammaproteobacteria</taxon>
        <taxon>Pseudomonadales</taxon>
        <taxon>Pseudomonadaceae</taxon>
        <taxon>Pseudomonas</taxon>
    </lineage>
</organism>
<comment type="subcellular location">
    <subcellularLocation>
        <location evidence="1">Cell membrane</location>
        <topology evidence="1">Multi-pass membrane protein</topology>
    </subcellularLocation>
</comment>
<feature type="domain" description="Major facilitator superfamily (MFS) profile" evidence="7">
    <location>
        <begin position="12"/>
        <end position="395"/>
    </location>
</feature>
<protein>
    <submittedName>
        <fullName evidence="8">Major facilitator superfamily MFS_1</fullName>
    </submittedName>
</protein>
<feature type="transmembrane region" description="Helical" evidence="6">
    <location>
        <begin position="330"/>
        <end position="352"/>
    </location>
</feature>
<comment type="caution">
    <text evidence="8">The sequence shown here is derived from an EMBL/GenBank/DDBJ whole genome shotgun (WGS) entry which is preliminary data.</text>
</comment>
<dbReference type="PANTHER" id="PTHR43124">
    <property type="entry name" value="PURINE EFFLUX PUMP PBUE"/>
    <property type="match status" value="1"/>
</dbReference>
<feature type="transmembrane region" description="Helical" evidence="6">
    <location>
        <begin position="372"/>
        <end position="390"/>
    </location>
</feature>
<dbReference type="RefSeq" id="WP_040066463.1">
    <property type="nucleotide sequence ID" value="NZ_JXDG01000029.1"/>
</dbReference>
<dbReference type="PROSITE" id="PS50850">
    <property type="entry name" value="MFS"/>
    <property type="match status" value="1"/>
</dbReference>
<dbReference type="OrthoDB" id="9814237at2"/>
<feature type="transmembrane region" description="Helical" evidence="6">
    <location>
        <begin position="166"/>
        <end position="186"/>
    </location>
</feature>
<feature type="transmembrane region" description="Helical" evidence="6">
    <location>
        <begin position="136"/>
        <end position="160"/>
    </location>
</feature>
<feature type="transmembrane region" description="Helical" evidence="6">
    <location>
        <begin position="276"/>
        <end position="298"/>
    </location>
</feature>
<dbReference type="AlphaFoldDB" id="A0A0C2EDK3"/>
<proteinExistence type="predicted"/>
<keyword evidence="5 6" id="KW-0472">Membrane</keyword>
<dbReference type="STRING" id="226910.UCMB321_2216"/>
<keyword evidence="2" id="KW-1003">Cell membrane</keyword>
<dbReference type="InterPro" id="IPR050189">
    <property type="entry name" value="MFS_Efflux_Transporters"/>
</dbReference>
<feature type="transmembrane region" description="Helical" evidence="6">
    <location>
        <begin position="206"/>
        <end position="226"/>
    </location>
</feature>
<feature type="transmembrane region" description="Helical" evidence="6">
    <location>
        <begin position="108"/>
        <end position="129"/>
    </location>
</feature>
<dbReference type="Gene3D" id="1.20.1250.20">
    <property type="entry name" value="MFS general substrate transporter like domains"/>
    <property type="match status" value="1"/>
</dbReference>
<keyword evidence="4 6" id="KW-1133">Transmembrane helix</keyword>
<keyword evidence="9" id="KW-1185">Reference proteome</keyword>
<dbReference type="InterPro" id="IPR036259">
    <property type="entry name" value="MFS_trans_sf"/>
</dbReference>
<feature type="transmembrane region" description="Helical" evidence="6">
    <location>
        <begin position="246"/>
        <end position="264"/>
    </location>
</feature>
<dbReference type="InterPro" id="IPR020846">
    <property type="entry name" value="MFS_dom"/>
</dbReference>
<dbReference type="GO" id="GO:0005886">
    <property type="term" value="C:plasma membrane"/>
    <property type="evidence" value="ECO:0007669"/>
    <property type="project" value="UniProtKB-SubCell"/>
</dbReference>
<keyword evidence="3 6" id="KW-0812">Transmembrane</keyword>
<dbReference type="InterPro" id="IPR001958">
    <property type="entry name" value="Tet-R_TetA/multi-R_MdtG-like"/>
</dbReference>
<evidence type="ECO:0000256" key="4">
    <source>
        <dbReference type="ARBA" id="ARBA00022989"/>
    </source>
</evidence>
<dbReference type="GO" id="GO:0022857">
    <property type="term" value="F:transmembrane transporter activity"/>
    <property type="evidence" value="ECO:0007669"/>
    <property type="project" value="InterPro"/>
</dbReference>
<dbReference type="Proteomes" id="UP000031535">
    <property type="component" value="Unassembled WGS sequence"/>
</dbReference>
<dbReference type="SUPFAM" id="SSF103473">
    <property type="entry name" value="MFS general substrate transporter"/>
    <property type="match status" value="1"/>
</dbReference>
<dbReference type="EMBL" id="JXDG01000029">
    <property type="protein sequence ID" value="KIH84024.1"/>
    <property type="molecule type" value="Genomic_DNA"/>
</dbReference>
<dbReference type="PANTHER" id="PTHR43124:SF10">
    <property type="entry name" value="PURINE EFFLUX PUMP PBUE"/>
    <property type="match status" value="1"/>
</dbReference>
<evidence type="ECO:0000313" key="8">
    <source>
        <dbReference type="EMBL" id="KIH84024.1"/>
    </source>
</evidence>
<dbReference type="PATRIC" id="fig|226910.6.peg.2204"/>
<dbReference type="InterPro" id="IPR011701">
    <property type="entry name" value="MFS"/>
</dbReference>
<dbReference type="Pfam" id="PF07690">
    <property type="entry name" value="MFS_1"/>
    <property type="match status" value="1"/>
</dbReference>